<organism evidence="5 6">
    <name type="scientific">Rhodococcoides trifolii</name>
    <dbReference type="NCBI Taxonomy" id="908250"/>
    <lineage>
        <taxon>Bacteria</taxon>
        <taxon>Bacillati</taxon>
        <taxon>Actinomycetota</taxon>
        <taxon>Actinomycetes</taxon>
        <taxon>Mycobacteriales</taxon>
        <taxon>Nocardiaceae</taxon>
        <taxon>Rhodococcoides</taxon>
    </lineage>
</organism>
<protein>
    <recommendedName>
        <fullName evidence="4">HTH araC/xylS-type domain-containing protein</fullName>
    </recommendedName>
</protein>
<dbReference type="RefSeq" id="WP_229746108.1">
    <property type="nucleotide sequence ID" value="NZ_BMCU01000003.1"/>
</dbReference>
<dbReference type="InterPro" id="IPR020449">
    <property type="entry name" value="Tscrpt_reg_AraC-type_HTH"/>
</dbReference>
<evidence type="ECO:0000313" key="6">
    <source>
        <dbReference type="Proteomes" id="UP000654257"/>
    </source>
</evidence>
<gene>
    <name evidence="5" type="ORF">GCM10007304_26850</name>
</gene>
<keyword evidence="3" id="KW-0804">Transcription</keyword>
<reference evidence="5" key="2">
    <citation type="submission" date="2020-09" db="EMBL/GenBank/DDBJ databases">
        <authorList>
            <person name="Sun Q."/>
            <person name="Sedlacek I."/>
        </authorList>
    </citation>
    <scope>NUCLEOTIDE SEQUENCE</scope>
    <source>
        <strain evidence="5">CCM 7905</strain>
    </source>
</reference>
<evidence type="ECO:0000256" key="2">
    <source>
        <dbReference type="ARBA" id="ARBA00023125"/>
    </source>
</evidence>
<reference evidence="5" key="1">
    <citation type="journal article" date="2014" name="Int. J. Syst. Evol. Microbiol.">
        <title>Complete genome sequence of Corynebacterium casei LMG S-19264T (=DSM 44701T), isolated from a smear-ripened cheese.</title>
        <authorList>
            <consortium name="US DOE Joint Genome Institute (JGI-PGF)"/>
            <person name="Walter F."/>
            <person name="Albersmeier A."/>
            <person name="Kalinowski J."/>
            <person name="Ruckert C."/>
        </authorList>
    </citation>
    <scope>NUCLEOTIDE SEQUENCE</scope>
    <source>
        <strain evidence="5">CCM 7905</strain>
    </source>
</reference>
<dbReference type="GO" id="GO:0003700">
    <property type="term" value="F:DNA-binding transcription factor activity"/>
    <property type="evidence" value="ECO:0007669"/>
    <property type="project" value="InterPro"/>
</dbReference>
<sequence>MVFELTAAALPVADRVDAIHAAVCSGVLPVEIRWDRPASDIELDFALAVAGPLVYNRARSSDNALWRTARQARSDHEPQVFLAVQSVGSAHISQGERRVVLRPGDMTVYDTTKPYTITNVGTSELLYFQLPRSLVALPQSVLEGVLAVRIGGDNNPLADVALSYLTALGRGYAWLDPRAADLVATPTIELVRAVIAAHHGGDERCREPLFTSLALRVKRYVADHLGDRDLTPDSIAAAHHVSVRHLYQVMARDGVRLSASIREQRLEACRRDLRNPRRASHTVAAVGARWGFADASHFGRVFKAAYGTTPHDWRAGHAGHSATDGWAR</sequence>
<dbReference type="Pfam" id="PF14525">
    <property type="entry name" value="AraC_binding_2"/>
    <property type="match status" value="1"/>
</dbReference>
<dbReference type="GO" id="GO:0043565">
    <property type="term" value="F:sequence-specific DNA binding"/>
    <property type="evidence" value="ECO:0007669"/>
    <property type="project" value="InterPro"/>
</dbReference>
<dbReference type="InterPro" id="IPR018060">
    <property type="entry name" value="HTH_AraC"/>
</dbReference>
<dbReference type="EMBL" id="BMCU01000003">
    <property type="protein sequence ID" value="GGG11447.1"/>
    <property type="molecule type" value="Genomic_DNA"/>
</dbReference>
<keyword evidence="6" id="KW-1185">Reference proteome</keyword>
<evidence type="ECO:0000259" key="4">
    <source>
        <dbReference type="PROSITE" id="PS01124"/>
    </source>
</evidence>
<dbReference type="PROSITE" id="PS01124">
    <property type="entry name" value="HTH_ARAC_FAMILY_2"/>
    <property type="match status" value="1"/>
</dbReference>
<dbReference type="Pfam" id="PF12833">
    <property type="entry name" value="HTH_18"/>
    <property type="match status" value="1"/>
</dbReference>
<name>A0A917FXI2_9NOCA</name>
<evidence type="ECO:0000313" key="5">
    <source>
        <dbReference type="EMBL" id="GGG11447.1"/>
    </source>
</evidence>
<dbReference type="InterPro" id="IPR050204">
    <property type="entry name" value="AraC_XylS_family_regulators"/>
</dbReference>
<dbReference type="SMART" id="SM00342">
    <property type="entry name" value="HTH_ARAC"/>
    <property type="match status" value="1"/>
</dbReference>
<dbReference type="Gene3D" id="1.10.10.60">
    <property type="entry name" value="Homeodomain-like"/>
    <property type="match status" value="1"/>
</dbReference>
<dbReference type="PANTHER" id="PTHR46796">
    <property type="entry name" value="HTH-TYPE TRANSCRIPTIONAL ACTIVATOR RHAS-RELATED"/>
    <property type="match status" value="1"/>
</dbReference>
<evidence type="ECO:0000256" key="1">
    <source>
        <dbReference type="ARBA" id="ARBA00023015"/>
    </source>
</evidence>
<dbReference type="InterPro" id="IPR009057">
    <property type="entry name" value="Homeodomain-like_sf"/>
</dbReference>
<comment type="caution">
    <text evidence="5">The sequence shown here is derived from an EMBL/GenBank/DDBJ whole genome shotgun (WGS) entry which is preliminary data.</text>
</comment>
<dbReference type="AlphaFoldDB" id="A0A917FXI2"/>
<keyword evidence="2" id="KW-0238">DNA-binding</keyword>
<dbReference type="PRINTS" id="PR00032">
    <property type="entry name" value="HTHARAC"/>
</dbReference>
<dbReference type="SUPFAM" id="SSF46689">
    <property type="entry name" value="Homeodomain-like"/>
    <property type="match status" value="1"/>
</dbReference>
<accession>A0A917FXI2</accession>
<proteinExistence type="predicted"/>
<evidence type="ECO:0000256" key="3">
    <source>
        <dbReference type="ARBA" id="ARBA00023163"/>
    </source>
</evidence>
<keyword evidence="1" id="KW-0805">Transcription regulation</keyword>
<dbReference type="InterPro" id="IPR035418">
    <property type="entry name" value="AraC-bd_2"/>
</dbReference>
<feature type="domain" description="HTH araC/xylS-type" evidence="4">
    <location>
        <begin position="215"/>
        <end position="316"/>
    </location>
</feature>
<dbReference type="Proteomes" id="UP000654257">
    <property type="component" value="Unassembled WGS sequence"/>
</dbReference>
<dbReference type="PANTHER" id="PTHR46796:SF6">
    <property type="entry name" value="ARAC SUBFAMILY"/>
    <property type="match status" value="1"/>
</dbReference>